<dbReference type="KEGG" id="bcad:DBX24_01075"/>
<organism evidence="1 2">
    <name type="scientific">Bergeyella cardium</name>
    <dbReference type="NCBI Taxonomy" id="1585976"/>
    <lineage>
        <taxon>Bacteria</taxon>
        <taxon>Pseudomonadati</taxon>
        <taxon>Bacteroidota</taxon>
        <taxon>Flavobacteriia</taxon>
        <taxon>Flavobacteriales</taxon>
        <taxon>Weeksellaceae</taxon>
        <taxon>Bergeyella</taxon>
    </lineage>
</organism>
<gene>
    <name evidence="1" type="ORF">DBX24_01075</name>
</gene>
<dbReference type="PANTHER" id="PTHR38342:SF2">
    <property type="entry name" value="INNER MEMBRANE OR EXPORTED"/>
    <property type="match status" value="1"/>
</dbReference>
<dbReference type="EMBL" id="CP029149">
    <property type="protein sequence ID" value="QHN64581.1"/>
    <property type="molecule type" value="Genomic_DNA"/>
</dbReference>
<dbReference type="PANTHER" id="PTHR38342">
    <property type="entry name" value="SLR5037 PROTEIN"/>
    <property type="match status" value="1"/>
</dbReference>
<dbReference type="RefSeq" id="WP_160223697.1">
    <property type="nucleotide sequence ID" value="NZ_CP029149.1"/>
</dbReference>
<name>A0A6P1QUV4_9FLAO</name>
<evidence type="ECO:0000313" key="2">
    <source>
        <dbReference type="Proteomes" id="UP000464318"/>
    </source>
</evidence>
<dbReference type="CDD" id="cd14797">
    <property type="entry name" value="DUF302"/>
    <property type="match status" value="1"/>
</dbReference>
<keyword evidence="2" id="KW-1185">Reference proteome</keyword>
<reference evidence="1 2" key="1">
    <citation type="submission" date="2018-04" db="EMBL/GenBank/DDBJ databases">
        <title>Characteristic and Complete Genome Sequencing of A Novel Member of Infective Endocarditis Causative Bacteria: Bergeyella cardium QL-PH.</title>
        <authorList>
            <person name="Pan H."/>
            <person name="Sun E."/>
            <person name="Zhang Y."/>
        </authorList>
    </citation>
    <scope>NUCLEOTIDE SEQUENCE [LARGE SCALE GENOMIC DNA]</scope>
    <source>
        <strain evidence="1 2">HPQL</strain>
    </source>
</reference>
<dbReference type="SUPFAM" id="SSF103247">
    <property type="entry name" value="TT1751-like"/>
    <property type="match status" value="1"/>
</dbReference>
<dbReference type="AlphaFoldDB" id="A0A6P1QUV4"/>
<proteinExistence type="predicted"/>
<dbReference type="Proteomes" id="UP000464318">
    <property type="component" value="Chromosome"/>
</dbReference>
<dbReference type="Gene3D" id="3.30.310.70">
    <property type="entry name" value="TT1751-like domain"/>
    <property type="match status" value="1"/>
</dbReference>
<dbReference type="InterPro" id="IPR035923">
    <property type="entry name" value="TT1751-like_sf"/>
</dbReference>
<evidence type="ECO:0000313" key="1">
    <source>
        <dbReference type="EMBL" id="QHN64581.1"/>
    </source>
</evidence>
<dbReference type="InterPro" id="IPR005180">
    <property type="entry name" value="DUF302"/>
</dbReference>
<accession>A0A6P1QUV4</accession>
<dbReference type="OrthoDB" id="9799367at2"/>
<dbReference type="Pfam" id="PF03625">
    <property type="entry name" value="DUF302"/>
    <property type="match status" value="1"/>
</dbReference>
<sequence length="160" mass="18219">MKNIFMIMGIILFQMLFSQSKTGTDLVFRSQSNFSETLNQLRQILKEKEIKIFAEIDHSQAAKEVGMELKPATVFIVGNPKAGTPIMQEDIYAAIELPLRILVAESSGEVRLIYQRVSPLAEAYYLYNSKVRLKTIDTNIEKLLSAYFSKIEPNLQGRIK</sequence>
<protein>
    <submittedName>
        <fullName evidence="1">DUF302 domain-containing protein</fullName>
    </submittedName>
</protein>